<organism evidence="1 2">
    <name type="scientific">Cycloclasticus zancles 78-ME</name>
    <dbReference type="NCBI Taxonomy" id="1198232"/>
    <lineage>
        <taxon>Bacteria</taxon>
        <taxon>Pseudomonadati</taxon>
        <taxon>Pseudomonadota</taxon>
        <taxon>Gammaproteobacteria</taxon>
        <taxon>Thiotrichales</taxon>
        <taxon>Piscirickettsiaceae</taxon>
        <taxon>Cycloclasticus</taxon>
    </lineage>
</organism>
<dbReference type="HOGENOM" id="CLU_2952733_0_0_6"/>
<name>S5TWR0_9GAMM</name>
<dbReference type="EMBL" id="CP005996">
    <property type="protein sequence ID" value="AGS39605.1"/>
    <property type="molecule type" value="Genomic_DNA"/>
</dbReference>
<dbReference type="KEGG" id="cza:CYCME_1276"/>
<dbReference type="Proteomes" id="UP000015380">
    <property type="component" value="Chromosome"/>
</dbReference>
<dbReference type="AlphaFoldDB" id="S5TWR0"/>
<reference evidence="2" key="2">
    <citation type="journal article" date="2016" name="Environ. Microbiol. Rep.">
        <title>Analysis of defence systems and a conjugative IncP-1 plasmid in the marine polyaromatic hydrocarbons-degrading bacterium Cycloclasticus sp. 78-ME.</title>
        <authorList>
            <person name="Yakimov M.M."/>
            <person name="Crisafi F."/>
            <person name="Messina E."/>
            <person name="Smedile F."/>
            <person name="Lopatina A."/>
            <person name="Denaro R."/>
            <person name="Pieper D.H."/>
            <person name="Golyshin P.N."/>
            <person name="Giuliano L."/>
        </authorList>
    </citation>
    <scope>NUCLEOTIDE SEQUENCE [LARGE SCALE GENOMIC DNA]</scope>
    <source>
        <strain evidence="2">78-ME</strain>
    </source>
</reference>
<sequence>MLLASHDGCCPLNLVEHQNLDLHLKSILATYVLISSLITLSPVSKKHTPFGVEVNDVSK</sequence>
<keyword evidence="2" id="KW-1185">Reference proteome</keyword>
<reference evidence="1 2" key="1">
    <citation type="submission" date="2013-05" db="EMBL/GenBank/DDBJ databases">
        <title>Between feast and famine: a lifestyle of most important marine PAH-degrading bacterium Cycloclasticus sp. 7ME.</title>
        <authorList>
            <person name="Yakimov M.M."/>
            <person name="Messina E."/>
            <person name="Genovese M."/>
            <person name="Denaro R."/>
            <person name="Crisafi F."/>
            <person name="Russo D."/>
            <person name="Cappello S."/>
            <person name="Santisi S."/>
            <person name="Smedile F."/>
            <person name="Golyshina O.V."/>
            <person name="Tran H."/>
            <person name="Pieper D.H."/>
            <person name="Golyshin P.N."/>
            <person name="Giuliano L."/>
        </authorList>
    </citation>
    <scope>NUCLEOTIDE SEQUENCE [LARGE SCALE GENOMIC DNA]</scope>
    <source>
        <strain evidence="1 2">78-ME</strain>
    </source>
</reference>
<evidence type="ECO:0000313" key="2">
    <source>
        <dbReference type="Proteomes" id="UP000015380"/>
    </source>
</evidence>
<protein>
    <submittedName>
        <fullName evidence="1">Uncharacterized protein</fullName>
    </submittedName>
</protein>
<proteinExistence type="predicted"/>
<evidence type="ECO:0000313" key="1">
    <source>
        <dbReference type="EMBL" id="AGS39605.1"/>
    </source>
</evidence>
<gene>
    <name evidence="1" type="ORF">CYCME_1276</name>
</gene>
<accession>S5TWR0</accession>